<dbReference type="AlphaFoldDB" id="A0AAQ0V8L0"/>
<proteinExistence type="predicted"/>
<sequence length="84" mass="9434">MMKFRKKPVVIDAVQWTGTNTQEIYDFCNSGSRDCHVMGDDLLIKTLEGTMTASAGDYIIRGVNGEHYPCKPDIFDKTYEPVGL</sequence>
<accession>A0AAQ0V8L0</accession>
<evidence type="ECO:0008006" key="3">
    <source>
        <dbReference type="Google" id="ProtNLM"/>
    </source>
</evidence>
<dbReference type="Proteomes" id="UP000282299">
    <property type="component" value="Unassembled WGS sequence"/>
</dbReference>
<protein>
    <recommendedName>
        <fullName evidence="3">Phage protein</fullName>
    </recommendedName>
</protein>
<evidence type="ECO:0000313" key="1">
    <source>
        <dbReference type="EMBL" id="RSC17959.1"/>
    </source>
</evidence>
<reference evidence="2" key="1">
    <citation type="submission" date="2018-10" db="EMBL/GenBank/DDBJ databases">
        <title>FDA dAtabase for Regulatory Grade micrObial Sequences (FDA-ARGOS): Supporting development and validation of Infectious Disease Dx tests.</title>
        <authorList>
            <person name="Goldberg B."/>
            <person name="Campos J."/>
            <person name="Tallon L."/>
            <person name="Sadzewicz L."/>
            <person name="Zhao X."/>
            <person name="Vavikolanu K."/>
            <person name="Mehta A."/>
            <person name="Aluvathingal J."/>
            <person name="Nadendla S."/>
            <person name="Geyer C."/>
            <person name="Nandy P."/>
            <person name="Yan Y."/>
            <person name="Sichtig H."/>
        </authorList>
    </citation>
    <scope>NUCLEOTIDE SEQUENCE [LARGE SCALE GENOMIC DNA]</scope>
    <source>
        <strain evidence="2">FDAARGOS_526</strain>
    </source>
</reference>
<name>A0AAQ0V8L0_CITKO</name>
<comment type="caution">
    <text evidence="1">The sequence shown here is derived from an EMBL/GenBank/DDBJ whole genome shotgun (WGS) entry which is preliminary data.</text>
</comment>
<dbReference type="EMBL" id="RKIT01000002">
    <property type="protein sequence ID" value="RSC17959.1"/>
    <property type="molecule type" value="Genomic_DNA"/>
</dbReference>
<evidence type="ECO:0000313" key="2">
    <source>
        <dbReference type="Proteomes" id="UP000282299"/>
    </source>
</evidence>
<organism evidence="1 2">
    <name type="scientific">Citrobacter koseri</name>
    <name type="common">Citrobacter diversus</name>
    <dbReference type="NCBI Taxonomy" id="545"/>
    <lineage>
        <taxon>Bacteria</taxon>
        <taxon>Pseudomonadati</taxon>
        <taxon>Pseudomonadota</taxon>
        <taxon>Gammaproteobacteria</taxon>
        <taxon>Enterobacterales</taxon>
        <taxon>Enterobacteriaceae</taxon>
        <taxon>Citrobacter</taxon>
    </lineage>
</organism>
<gene>
    <name evidence="1" type="ORF">EGS84_13955</name>
</gene>